<dbReference type="OrthoDB" id="675904at2759"/>
<evidence type="ECO:0000313" key="1">
    <source>
        <dbReference type="EMBL" id="PUZ54013.1"/>
    </source>
</evidence>
<sequence>METSFNDALKSTKPLPLPHVIPPAEILASLQVISDFGRRDMLKSYGKLMLMELSMDLRKEWLLMLNEKNGN</sequence>
<dbReference type="AlphaFoldDB" id="A0A2T7DEM7"/>
<name>A0A2T7DEM7_9POAL</name>
<evidence type="ECO:0000313" key="2">
    <source>
        <dbReference type="Proteomes" id="UP000244336"/>
    </source>
</evidence>
<proteinExistence type="predicted"/>
<accession>A0A2T7DEM7</accession>
<gene>
    <name evidence="1" type="ORF">GQ55_5G095400</name>
</gene>
<dbReference type="Gramene" id="PUZ54013">
    <property type="protein sequence ID" value="PUZ54013"/>
    <property type="gene ID" value="GQ55_5G095400"/>
</dbReference>
<reference evidence="1 2" key="1">
    <citation type="submission" date="2018-04" db="EMBL/GenBank/DDBJ databases">
        <title>WGS assembly of Panicum hallii var. hallii HAL2.</title>
        <authorList>
            <person name="Lovell J."/>
            <person name="Jenkins J."/>
            <person name="Lowry D."/>
            <person name="Mamidi S."/>
            <person name="Sreedasyam A."/>
            <person name="Weng X."/>
            <person name="Barry K."/>
            <person name="Bonette J."/>
            <person name="Campitelli B."/>
            <person name="Daum C."/>
            <person name="Gordon S."/>
            <person name="Gould B."/>
            <person name="Lipzen A."/>
            <person name="MacQueen A."/>
            <person name="Palacio-Mejia J."/>
            <person name="Plott C."/>
            <person name="Shakirov E."/>
            <person name="Shu S."/>
            <person name="Yoshinaga Y."/>
            <person name="Zane M."/>
            <person name="Rokhsar D."/>
            <person name="Grimwood J."/>
            <person name="Schmutz J."/>
            <person name="Juenger T."/>
        </authorList>
    </citation>
    <scope>NUCLEOTIDE SEQUENCE [LARGE SCALE GENOMIC DNA]</scope>
    <source>
        <strain evidence="2">cv. HAL2</strain>
    </source>
</reference>
<dbReference type="Proteomes" id="UP000244336">
    <property type="component" value="Chromosome 5"/>
</dbReference>
<protein>
    <submittedName>
        <fullName evidence="1">Uncharacterized protein</fullName>
    </submittedName>
</protein>
<keyword evidence="2" id="KW-1185">Reference proteome</keyword>
<organism evidence="1 2">
    <name type="scientific">Panicum hallii var. hallii</name>
    <dbReference type="NCBI Taxonomy" id="1504633"/>
    <lineage>
        <taxon>Eukaryota</taxon>
        <taxon>Viridiplantae</taxon>
        <taxon>Streptophyta</taxon>
        <taxon>Embryophyta</taxon>
        <taxon>Tracheophyta</taxon>
        <taxon>Spermatophyta</taxon>
        <taxon>Magnoliopsida</taxon>
        <taxon>Liliopsida</taxon>
        <taxon>Poales</taxon>
        <taxon>Poaceae</taxon>
        <taxon>PACMAD clade</taxon>
        <taxon>Panicoideae</taxon>
        <taxon>Panicodae</taxon>
        <taxon>Paniceae</taxon>
        <taxon>Panicinae</taxon>
        <taxon>Panicum</taxon>
        <taxon>Panicum sect. Panicum</taxon>
    </lineage>
</organism>
<dbReference type="EMBL" id="CM009753">
    <property type="protein sequence ID" value="PUZ54013.1"/>
    <property type="molecule type" value="Genomic_DNA"/>
</dbReference>